<comment type="caution">
    <text evidence="2">The sequence shown here is derived from an EMBL/GenBank/DDBJ whole genome shotgun (WGS) entry which is preliminary data.</text>
</comment>
<reference evidence="2" key="1">
    <citation type="journal article" date="2019" name="Sci. Rep.">
        <title>Draft genome of Tanacetum cinerariifolium, the natural source of mosquito coil.</title>
        <authorList>
            <person name="Yamashiro T."/>
            <person name="Shiraishi A."/>
            <person name="Satake H."/>
            <person name="Nakayama K."/>
        </authorList>
    </citation>
    <scope>NUCLEOTIDE SEQUENCE</scope>
</reference>
<name>A0A699WZW6_TANCI</name>
<feature type="compositionally biased region" description="Basic residues" evidence="1">
    <location>
        <begin position="22"/>
        <end position="32"/>
    </location>
</feature>
<sequence length="41" mass="4487">MLPWGEARFGNELAIVVEAGKPTRKQQQHARRLAANTGNGL</sequence>
<evidence type="ECO:0000256" key="1">
    <source>
        <dbReference type="SAM" id="MobiDB-lite"/>
    </source>
</evidence>
<dbReference type="EMBL" id="BKCJ011766513">
    <property type="protein sequence ID" value="GFD51166.1"/>
    <property type="molecule type" value="Genomic_DNA"/>
</dbReference>
<accession>A0A699WZW6</accession>
<feature type="non-terminal residue" evidence="2">
    <location>
        <position position="41"/>
    </location>
</feature>
<gene>
    <name evidence="2" type="ORF">Tci_923135</name>
</gene>
<protein>
    <submittedName>
        <fullName evidence="2">Uncharacterized protein</fullName>
    </submittedName>
</protein>
<proteinExistence type="predicted"/>
<feature type="region of interest" description="Disordered" evidence="1">
    <location>
        <begin position="22"/>
        <end position="41"/>
    </location>
</feature>
<organism evidence="2">
    <name type="scientific">Tanacetum cinerariifolium</name>
    <name type="common">Dalmatian daisy</name>
    <name type="synonym">Chrysanthemum cinerariifolium</name>
    <dbReference type="NCBI Taxonomy" id="118510"/>
    <lineage>
        <taxon>Eukaryota</taxon>
        <taxon>Viridiplantae</taxon>
        <taxon>Streptophyta</taxon>
        <taxon>Embryophyta</taxon>
        <taxon>Tracheophyta</taxon>
        <taxon>Spermatophyta</taxon>
        <taxon>Magnoliopsida</taxon>
        <taxon>eudicotyledons</taxon>
        <taxon>Gunneridae</taxon>
        <taxon>Pentapetalae</taxon>
        <taxon>asterids</taxon>
        <taxon>campanulids</taxon>
        <taxon>Asterales</taxon>
        <taxon>Asteraceae</taxon>
        <taxon>Asteroideae</taxon>
        <taxon>Anthemideae</taxon>
        <taxon>Anthemidinae</taxon>
        <taxon>Tanacetum</taxon>
    </lineage>
</organism>
<evidence type="ECO:0000313" key="2">
    <source>
        <dbReference type="EMBL" id="GFD51166.1"/>
    </source>
</evidence>
<dbReference type="AlphaFoldDB" id="A0A699WZW6"/>